<dbReference type="InterPro" id="IPR014710">
    <property type="entry name" value="RmlC-like_jellyroll"/>
</dbReference>
<evidence type="ECO:0000256" key="1">
    <source>
        <dbReference type="ARBA" id="ARBA00023125"/>
    </source>
</evidence>
<evidence type="ECO:0000259" key="2">
    <source>
        <dbReference type="Pfam" id="PF02311"/>
    </source>
</evidence>
<dbReference type="AlphaFoldDB" id="A0A6J4T435"/>
<dbReference type="GO" id="GO:0006355">
    <property type="term" value="P:regulation of DNA-templated transcription"/>
    <property type="evidence" value="ECO:0007669"/>
    <property type="project" value="InterPro"/>
</dbReference>
<reference evidence="3" key="1">
    <citation type="submission" date="2020-02" db="EMBL/GenBank/DDBJ databases">
        <authorList>
            <person name="Meier V. D."/>
        </authorList>
    </citation>
    <scope>NUCLEOTIDE SEQUENCE</scope>
    <source>
        <strain evidence="3">AVDCRST_MAG85</strain>
    </source>
</reference>
<sequence>MTGYVTVYSVLPVTATAEEHDMSVKTTTIDDIPGVPTPDDGLDWRPVREHLGIAGFGTNAYVAGQPGDLVIEDHDEDEFEELYVVLRGAARFLVDDETIEAPAGTFVLVTPPSRRVAHATAPDTAILVIGAVPGKAFEVSEWETRYLGGSAA</sequence>
<gene>
    <name evidence="3" type="ORF">AVDCRST_MAG85-2438</name>
</gene>
<dbReference type="InterPro" id="IPR011051">
    <property type="entry name" value="RmlC_Cupin_sf"/>
</dbReference>
<name>A0A6J4T435_9ACTN</name>
<evidence type="ECO:0000313" key="3">
    <source>
        <dbReference type="EMBL" id="CAA9512867.1"/>
    </source>
</evidence>
<dbReference type="GO" id="GO:0003677">
    <property type="term" value="F:DNA binding"/>
    <property type="evidence" value="ECO:0007669"/>
    <property type="project" value="UniProtKB-KW"/>
</dbReference>
<accession>A0A6J4T435</accession>
<dbReference type="Pfam" id="PF02311">
    <property type="entry name" value="AraC_binding"/>
    <property type="match status" value="1"/>
</dbReference>
<keyword evidence="1" id="KW-0238">DNA-binding</keyword>
<dbReference type="InterPro" id="IPR003313">
    <property type="entry name" value="AraC-bd"/>
</dbReference>
<organism evidence="3">
    <name type="scientific">uncultured Solirubrobacteraceae bacterium</name>
    <dbReference type="NCBI Taxonomy" id="1162706"/>
    <lineage>
        <taxon>Bacteria</taxon>
        <taxon>Bacillati</taxon>
        <taxon>Actinomycetota</taxon>
        <taxon>Thermoleophilia</taxon>
        <taxon>Solirubrobacterales</taxon>
        <taxon>Solirubrobacteraceae</taxon>
        <taxon>environmental samples</taxon>
    </lineage>
</organism>
<proteinExistence type="predicted"/>
<dbReference type="SUPFAM" id="SSF51182">
    <property type="entry name" value="RmlC-like cupins"/>
    <property type="match status" value="1"/>
</dbReference>
<dbReference type="EMBL" id="CADCVT010000265">
    <property type="protein sequence ID" value="CAA9512867.1"/>
    <property type="molecule type" value="Genomic_DNA"/>
</dbReference>
<feature type="domain" description="AraC-type arabinose-binding/dimerisation" evidence="2">
    <location>
        <begin position="62"/>
        <end position="113"/>
    </location>
</feature>
<dbReference type="Gene3D" id="2.60.120.10">
    <property type="entry name" value="Jelly Rolls"/>
    <property type="match status" value="1"/>
</dbReference>
<protein>
    <recommendedName>
        <fullName evidence="2">AraC-type arabinose-binding/dimerisation domain-containing protein</fullName>
    </recommendedName>
</protein>